<dbReference type="EMBL" id="FLUQ01000007">
    <property type="protein sequence ID" value="SBW10973.1"/>
    <property type="molecule type" value="Genomic_DNA"/>
</dbReference>
<sequence length="79" mass="8574">MTKSVLERIAAMATALERLAFDIEIIHKGTKALVATLPKGCEIHCRFLQEQIVALERISIALGMIQATAESLKKDVAGP</sequence>
<protein>
    <submittedName>
        <fullName evidence="1">Uncharacterized protein</fullName>
    </submittedName>
</protein>
<name>A0A212KGZ1_9DELT</name>
<accession>A0A212KGZ1</accession>
<dbReference type="AlphaFoldDB" id="A0A212KGZ1"/>
<gene>
    <name evidence="1" type="ORF">KL86DPRO_70114</name>
</gene>
<organism evidence="1">
    <name type="scientific">uncultured delta proteobacterium</name>
    <dbReference type="NCBI Taxonomy" id="34034"/>
    <lineage>
        <taxon>Bacteria</taxon>
        <taxon>Deltaproteobacteria</taxon>
        <taxon>environmental samples</taxon>
    </lineage>
</organism>
<evidence type="ECO:0000313" key="1">
    <source>
        <dbReference type="EMBL" id="SBW10973.1"/>
    </source>
</evidence>
<proteinExistence type="predicted"/>
<reference evidence="1" key="1">
    <citation type="submission" date="2016-04" db="EMBL/GenBank/DDBJ databases">
        <authorList>
            <person name="Evans L.H."/>
            <person name="Alamgir A."/>
            <person name="Owens N."/>
            <person name="Weber N.D."/>
            <person name="Virtaneva K."/>
            <person name="Barbian K."/>
            <person name="Babar A."/>
            <person name="Rosenke K."/>
        </authorList>
    </citation>
    <scope>NUCLEOTIDE SEQUENCE</scope>
    <source>
        <strain evidence="1">86</strain>
    </source>
</reference>